<dbReference type="RefSeq" id="WP_014202156.1">
    <property type="nucleotide sequence ID" value="NC_016599.1"/>
</dbReference>
<accession>G8R185</accession>
<keyword evidence="2" id="KW-1185">Reference proteome</keyword>
<dbReference type="HOGENOM" id="CLU_087522_0_0_10"/>
<dbReference type="AlphaFoldDB" id="G8R185"/>
<proteinExistence type="predicted"/>
<evidence type="ECO:0000313" key="1">
    <source>
        <dbReference type="EMBL" id="AEV32800.1"/>
    </source>
</evidence>
<dbReference type="Proteomes" id="UP000005631">
    <property type="component" value="Chromosome"/>
</dbReference>
<dbReference type="Gene3D" id="2.40.160.60">
    <property type="entry name" value="Outer membrane protein transport protein (OMPP1/FadL/TodX)"/>
    <property type="match status" value="1"/>
</dbReference>
<dbReference type="OrthoDB" id="9758448at2"/>
<reference evidence="1 2" key="1">
    <citation type="journal article" date="2012" name="Stand. Genomic Sci.">
        <title>Genome sequence of the orange-pigmented seawater bacterium Owenweeksia hongkongensis type strain (UST20020801(T)).</title>
        <authorList>
            <person name="Riedel T."/>
            <person name="Held B."/>
            <person name="Nolan M."/>
            <person name="Lucas S."/>
            <person name="Lapidus A."/>
            <person name="Tice H."/>
            <person name="Del Rio T.G."/>
            <person name="Cheng J.F."/>
            <person name="Han C."/>
            <person name="Tapia R."/>
            <person name="Goodwin L.A."/>
            <person name="Pitluck S."/>
            <person name="Liolios K."/>
            <person name="Mavromatis K."/>
            <person name="Pagani I."/>
            <person name="Ivanova N."/>
            <person name="Mikhailova N."/>
            <person name="Pati A."/>
            <person name="Chen A."/>
            <person name="Palaniappan K."/>
            <person name="Rohde M."/>
            <person name="Tindall B.J."/>
            <person name="Detter J.C."/>
            <person name="Goker M."/>
            <person name="Woyke T."/>
            <person name="Bristow J."/>
            <person name="Eisen J.A."/>
            <person name="Markowitz V."/>
            <person name="Hugenholtz P."/>
            <person name="Klenk H.P."/>
            <person name="Kyrpides N.C."/>
        </authorList>
    </citation>
    <scope>NUCLEOTIDE SEQUENCE</scope>
    <source>
        <strain evidence="2">DSM 17368 / JCM 12287 / NRRL B-23963</strain>
    </source>
</reference>
<name>G8R185_OWEHD</name>
<sequence>MIRHVLTLLLLPFIGISQNYGYFAGGRSAAMAHSSVALSDVWSGHHNHAGLAFLEKPSFGISYENRFFLNDLSLANAALAFPSKLGTVGLSLSYFGFELYNESKIGLNYSRKFGEYFSFGLQLNYHSFYVEEGNHDPGFLTFEAGILAKPIPKLSIGFHVFNPTNSYKNKETSQQINPIVRLGALYQFNEEVALTGEVKKDINLPERYALGFEYYFIPELAFRTGVGIQPFTNTFGLGLDLGGFTADLSYEYAQTLGNNANISLQYEF</sequence>
<dbReference type="eggNOG" id="COG1555">
    <property type="taxonomic scope" value="Bacteria"/>
</dbReference>
<dbReference type="STRING" id="926562.Oweho_1820"/>
<dbReference type="EMBL" id="CP003156">
    <property type="protein sequence ID" value="AEV32800.1"/>
    <property type="molecule type" value="Genomic_DNA"/>
</dbReference>
<dbReference type="SUPFAM" id="SSF56935">
    <property type="entry name" value="Porins"/>
    <property type="match status" value="1"/>
</dbReference>
<evidence type="ECO:0008006" key="3">
    <source>
        <dbReference type="Google" id="ProtNLM"/>
    </source>
</evidence>
<organism evidence="1 2">
    <name type="scientific">Owenweeksia hongkongensis (strain DSM 17368 / CIP 108786 / JCM 12287 / NRRL B-23963 / UST20020801)</name>
    <dbReference type="NCBI Taxonomy" id="926562"/>
    <lineage>
        <taxon>Bacteria</taxon>
        <taxon>Pseudomonadati</taxon>
        <taxon>Bacteroidota</taxon>
        <taxon>Flavobacteriia</taxon>
        <taxon>Flavobacteriales</taxon>
        <taxon>Owenweeksiaceae</taxon>
        <taxon>Owenweeksia</taxon>
    </lineage>
</organism>
<gene>
    <name evidence="1" type="ordered locus">Oweho_1820</name>
</gene>
<evidence type="ECO:0000313" key="2">
    <source>
        <dbReference type="Proteomes" id="UP000005631"/>
    </source>
</evidence>
<dbReference type="KEGG" id="oho:Oweho_1820"/>
<protein>
    <recommendedName>
        <fullName evidence="3">Bacteroidetes-specific membrane protein</fullName>
    </recommendedName>
</protein>